<evidence type="ECO:0000313" key="1">
    <source>
        <dbReference type="EMBL" id="GFY52024.1"/>
    </source>
</evidence>
<name>A0A8X7C4A6_9ARAC</name>
<reference evidence="1" key="1">
    <citation type="submission" date="2020-08" db="EMBL/GenBank/DDBJ databases">
        <title>Multicomponent nature underlies the extraordinary mechanical properties of spider dragline silk.</title>
        <authorList>
            <person name="Kono N."/>
            <person name="Nakamura H."/>
            <person name="Mori M."/>
            <person name="Yoshida Y."/>
            <person name="Ohtoshi R."/>
            <person name="Malay A.D."/>
            <person name="Moran D.A.P."/>
            <person name="Tomita M."/>
            <person name="Numata K."/>
            <person name="Arakawa K."/>
        </authorList>
    </citation>
    <scope>NUCLEOTIDE SEQUENCE</scope>
</reference>
<comment type="caution">
    <text evidence="1">The sequence shown here is derived from an EMBL/GenBank/DDBJ whole genome shotgun (WGS) entry which is preliminary data.</text>
</comment>
<sequence>MALVVLGKLVDSVAQGAFDSCPANEKGSTIANSIDDWISLNSQTLAKRECFGYLAEVFDTFDIMAISRLCGLSDSLDKLGISILGTCESEI</sequence>
<dbReference type="EMBL" id="BMAV01008426">
    <property type="protein sequence ID" value="GFY52024.1"/>
    <property type="molecule type" value="Genomic_DNA"/>
</dbReference>
<gene>
    <name evidence="1" type="ORF">TNIN_453911</name>
</gene>
<dbReference type="Proteomes" id="UP000886998">
    <property type="component" value="Unassembled WGS sequence"/>
</dbReference>
<evidence type="ECO:0000313" key="2">
    <source>
        <dbReference type="Proteomes" id="UP000886998"/>
    </source>
</evidence>
<dbReference type="AlphaFoldDB" id="A0A8X7C4A6"/>
<organism evidence="1 2">
    <name type="scientific">Trichonephila inaurata madagascariensis</name>
    <dbReference type="NCBI Taxonomy" id="2747483"/>
    <lineage>
        <taxon>Eukaryota</taxon>
        <taxon>Metazoa</taxon>
        <taxon>Ecdysozoa</taxon>
        <taxon>Arthropoda</taxon>
        <taxon>Chelicerata</taxon>
        <taxon>Arachnida</taxon>
        <taxon>Araneae</taxon>
        <taxon>Araneomorphae</taxon>
        <taxon>Entelegynae</taxon>
        <taxon>Araneoidea</taxon>
        <taxon>Nephilidae</taxon>
        <taxon>Trichonephila</taxon>
        <taxon>Trichonephila inaurata</taxon>
    </lineage>
</organism>
<proteinExistence type="predicted"/>
<accession>A0A8X7C4A6</accession>
<keyword evidence="2" id="KW-1185">Reference proteome</keyword>
<protein>
    <submittedName>
        <fullName evidence="1">Uncharacterized protein</fullName>
    </submittedName>
</protein>